<keyword evidence="2" id="KW-1185">Reference proteome</keyword>
<evidence type="ECO:0000313" key="2">
    <source>
        <dbReference type="Proteomes" id="UP000292082"/>
    </source>
</evidence>
<dbReference type="Proteomes" id="UP000292082">
    <property type="component" value="Unassembled WGS sequence"/>
</dbReference>
<dbReference type="EMBL" id="ML145229">
    <property type="protein sequence ID" value="TBU52980.1"/>
    <property type="molecule type" value="Genomic_DNA"/>
</dbReference>
<dbReference type="AlphaFoldDB" id="A0A4Q9PDN6"/>
<reference evidence="1 2" key="1">
    <citation type="submission" date="2019-01" db="EMBL/GenBank/DDBJ databases">
        <title>Draft genome sequences of three monokaryotic isolates of the white-rot basidiomycete fungus Dichomitus squalens.</title>
        <authorList>
            <consortium name="DOE Joint Genome Institute"/>
            <person name="Lopez S.C."/>
            <person name="Andreopoulos B."/>
            <person name="Pangilinan J."/>
            <person name="Lipzen A."/>
            <person name="Riley R."/>
            <person name="Ahrendt S."/>
            <person name="Ng V."/>
            <person name="Barry K."/>
            <person name="Daum C."/>
            <person name="Grigoriev I.V."/>
            <person name="Hilden K.S."/>
            <person name="Makela M.R."/>
            <person name="de Vries R.P."/>
        </authorList>
    </citation>
    <scope>NUCLEOTIDE SEQUENCE [LARGE SCALE GENOMIC DNA]</scope>
    <source>
        <strain evidence="1 2">CBS 464.89</strain>
    </source>
</reference>
<gene>
    <name evidence="1" type="ORF">BD310DRAFT_938943</name>
</gene>
<evidence type="ECO:0000313" key="1">
    <source>
        <dbReference type="EMBL" id="TBU52980.1"/>
    </source>
</evidence>
<accession>A0A4Q9PDN6</accession>
<proteinExistence type="predicted"/>
<organism evidence="1 2">
    <name type="scientific">Dichomitus squalens</name>
    <dbReference type="NCBI Taxonomy" id="114155"/>
    <lineage>
        <taxon>Eukaryota</taxon>
        <taxon>Fungi</taxon>
        <taxon>Dikarya</taxon>
        <taxon>Basidiomycota</taxon>
        <taxon>Agaricomycotina</taxon>
        <taxon>Agaricomycetes</taxon>
        <taxon>Polyporales</taxon>
        <taxon>Polyporaceae</taxon>
        <taxon>Dichomitus</taxon>
    </lineage>
</organism>
<name>A0A4Q9PDN6_9APHY</name>
<sequence>MPLSPQTWRGAQADSDVRVDATVDQVDRYSKPVDMSTGPTVNFRTLTCLSTTFGDTAAPTTLFPYVSA</sequence>
<protein>
    <submittedName>
        <fullName evidence="1">Uncharacterized protein</fullName>
    </submittedName>
</protein>